<dbReference type="Proteomes" id="UP000281406">
    <property type="component" value="Unassembled WGS sequence"/>
</dbReference>
<feature type="compositionally biased region" description="Polar residues" evidence="5">
    <location>
        <begin position="611"/>
        <end position="628"/>
    </location>
</feature>
<evidence type="ECO:0000313" key="8">
    <source>
        <dbReference type="EMBL" id="ROL53429.1"/>
    </source>
</evidence>
<evidence type="ECO:0000256" key="1">
    <source>
        <dbReference type="ARBA" id="ARBA00004370"/>
    </source>
</evidence>
<proteinExistence type="predicted"/>
<dbReference type="OrthoDB" id="9427418at2759"/>
<feature type="domain" description="Ig-like" evidence="7">
    <location>
        <begin position="120"/>
        <end position="193"/>
    </location>
</feature>
<feature type="compositionally biased region" description="Basic and acidic residues" evidence="5">
    <location>
        <begin position="555"/>
        <end position="569"/>
    </location>
</feature>
<protein>
    <recommendedName>
        <fullName evidence="7">Ig-like domain-containing protein</fullName>
    </recommendedName>
</protein>
<keyword evidence="2 6" id="KW-0732">Signal</keyword>
<comment type="subcellular location">
    <subcellularLocation>
        <location evidence="1">Membrane</location>
    </subcellularLocation>
</comment>
<keyword evidence="4" id="KW-0325">Glycoprotein</keyword>
<feature type="compositionally biased region" description="Basic and acidic residues" evidence="5">
    <location>
        <begin position="459"/>
        <end position="505"/>
    </location>
</feature>
<dbReference type="AlphaFoldDB" id="A0A3N0Z4L9"/>
<feature type="compositionally biased region" description="Polar residues" evidence="5">
    <location>
        <begin position="264"/>
        <end position="283"/>
    </location>
</feature>
<dbReference type="InterPro" id="IPR007110">
    <property type="entry name" value="Ig-like_dom"/>
</dbReference>
<dbReference type="GO" id="GO:0016020">
    <property type="term" value="C:membrane"/>
    <property type="evidence" value="ECO:0007669"/>
    <property type="project" value="UniProtKB-SubCell"/>
</dbReference>
<reference evidence="8 9" key="1">
    <citation type="submission" date="2018-10" db="EMBL/GenBank/DDBJ databases">
        <title>Genome assembly for a Yunnan-Guizhou Plateau 3E fish, Anabarilius grahami (Regan), and its evolutionary and genetic applications.</title>
        <authorList>
            <person name="Jiang W."/>
        </authorList>
    </citation>
    <scope>NUCLEOTIDE SEQUENCE [LARGE SCALE GENOMIC DNA]</scope>
    <source>
        <strain evidence="8">AG-KIZ</strain>
        <tissue evidence="8">Muscle</tissue>
    </source>
</reference>
<dbReference type="PANTHER" id="PTHR12080:SF134">
    <property type="entry name" value="CD48 ANTIGEN"/>
    <property type="match status" value="1"/>
</dbReference>
<feature type="compositionally biased region" description="Polar residues" evidence="5">
    <location>
        <begin position="678"/>
        <end position="697"/>
    </location>
</feature>
<accession>A0A3N0Z4L9</accession>
<feature type="compositionally biased region" description="Basic and acidic residues" evidence="5">
    <location>
        <begin position="284"/>
        <end position="297"/>
    </location>
</feature>
<feature type="region of interest" description="Disordered" evidence="5">
    <location>
        <begin position="264"/>
        <end position="697"/>
    </location>
</feature>
<name>A0A3N0Z4L9_ANAGA</name>
<feature type="compositionally biased region" description="Basic and acidic residues" evidence="5">
    <location>
        <begin position="514"/>
        <end position="525"/>
    </location>
</feature>
<dbReference type="SUPFAM" id="SSF48726">
    <property type="entry name" value="Immunoglobulin"/>
    <property type="match status" value="2"/>
</dbReference>
<gene>
    <name evidence="8" type="ORF">DPX16_7029</name>
</gene>
<dbReference type="InterPro" id="IPR015631">
    <property type="entry name" value="CD2/SLAM_rcpt"/>
</dbReference>
<evidence type="ECO:0000256" key="2">
    <source>
        <dbReference type="ARBA" id="ARBA00022729"/>
    </source>
</evidence>
<evidence type="ECO:0000256" key="6">
    <source>
        <dbReference type="SAM" id="SignalP"/>
    </source>
</evidence>
<feature type="signal peptide" evidence="6">
    <location>
        <begin position="1"/>
        <end position="22"/>
    </location>
</feature>
<feature type="compositionally biased region" description="Polar residues" evidence="5">
    <location>
        <begin position="198"/>
        <end position="214"/>
    </location>
</feature>
<keyword evidence="3" id="KW-0472">Membrane</keyword>
<evidence type="ECO:0000313" key="9">
    <source>
        <dbReference type="Proteomes" id="UP000281406"/>
    </source>
</evidence>
<dbReference type="PROSITE" id="PS50835">
    <property type="entry name" value="IG_LIKE"/>
    <property type="match status" value="1"/>
</dbReference>
<dbReference type="InterPro" id="IPR013783">
    <property type="entry name" value="Ig-like_fold"/>
</dbReference>
<evidence type="ECO:0000256" key="3">
    <source>
        <dbReference type="ARBA" id="ARBA00023136"/>
    </source>
</evidence>
<evidence type="ECO:0000256" key="5">
    <source>
        <dbReference type="SAM" id="MobiDB-lite"/>
    </source>
</evidence>
<feature type="compositionally biased region" description="Basic and acidic residues" evidence="5">
    <location>
        <begin position="310"/>
        <end position="354"/>
    </location>
</feature>
<evidence type="ECO:0000256" key="4">
    <source>
        <dbReference type="ARBA" id="ARBA00023180"/>
    </source>
</evidence>
<keyword evidence="9" id="KW-1185">Reference proteome</keyword>
<feature type="chain" id="PRO_5018161707" description="Ig-like domain-containing protein" evidence="6">
    <location>
        <begin position="23"/>
        <end position="697"/>
    </location>
</feature>
<comment type="caution">
    <text evidence="8">The sequence shown here is derived from an EMBL/GenBank/DDBJ whole genome shotgun (WGS) entry which is preliminary data.</text>
</comment>
<evidence type="ECO:0000259" key="7">
    <source>
        <dbReference type="PROSITE" id="PS50835"/>
    </source>
</evidence>
<feature type="compositionally biased region" description="Basic and acidic residues" evidence="5">
    <location>
        <begin position="629"/>
        <end position="677"/>
    </location>
</feature>
<dbReference type="PANTHER" id="PTHR12080">
    <property type="entry name" value="SIGNALING LYMPHOCYTIC ACTIVATION MOLECULE"/>
    <property type="match status" value="1"/>
</dbReference>
<dbReference type="EMBL" id="RJVU01010503">
    <property type="protein sequence ID" value="ROL53429.1"/>
    <property type="molecule type" value="Genomic_DNA"/>
</dbReference>
<feature type="region of interest" description="Disordered" evidence="5">
    <location>
        <begin position="197"/>
        <end position="252"/>
    </location>
</feature>
<dbReference type="InterPro" id="IPR036179">
    <property type="entry name" value="Ig-like_dom_sf"/>
</dbReference>
<feature type="compositionally biased region" description="Polar residues" evidence="5">
    <location>
        <begin position="378"/>
        <end position="396"/>
    </location>
</feature>
<dbReference type="Gene3D" id="2.60.40.10">
    <property type="entry name" value="Immunoglobulins"/>
    <property type="match status" value="2"/>
</dbReference>
<organism evidence="8 9">
    <name type="scientific">Anabarilius grahami</name>
    <name type="common">Kanglang fish</name>
    <name type="synonym">Barilius grahami</name>
    <dbReference type="NCBI Taxonomy" id="495550"/>
    <lineage>
        <taxon>Eukaryota</taxon>
        <taxon>Metazoa</taxon>
        <taxon>Chordata</taxon>
        <taxon>Craniata</taxon>
        <taxon>Vertebrata</taxon>
        <taxon>Euteleostomi</taxon>
        <taxon>Actinopterygii</taxon>
        <taxon>Neopterygii</taxon>
        <taxon>Teleostei</taxon>
        <taxon>Ostariophysi</taxon>
        <taxon>Cypriniformes</taxon>
        <taxon>Xenocyprididae</taxon>
        <taxon>Xenocypridinae</taxon>
        <taxon>Xenocypridinae incertae sedis</taxon>
        <taxon>Anabarilius</taxon>
    </lineage>
</organism>
<sequence>MAVTKTLVYITCLCFARDFVFCDDYEEIGKDFILTPRIRGKPEDILWKHNENKVLEYDGSKVDEYGSFRGRVVVDFETGQLTIQKLNSQDSGQYQADIVINGKVQSSSHTLTVLDALVEPQVSCELDETSDVKKLLCSVEPQTQLSYEWSGPNINGHSGPELVVDEQEENLDSVYTCTVKNRVNSKSTDFTLKDCHTGQGQTPFSNATTESVPGSSDAIATLPSHNRLPSQKEPIANKKWYQDNKPGDLGETEELLKGTNSLQELNLKQSPQSDVIETNQENTGKGDEGELKYEKNSENAFEAEGNTYSKPDETEKERHEPLQSQEEKEKEKSQILKQEGGEKSPEHQNERLEEKETEDNNEDNQTPGQTKEAINRPDTGSSDVTLPSHTRLTSQPVADRKRDEDKEPEDLGETDERQKMSEQNLKQSPQSVSETTQENTGKGNEEEVDKESHNPLQSQKEEKKERSQILKQESEYGEKSPEHQNKGLEEKKTEDNNEDKTRPDTEINMDNEAEQVHVNEKKSQNDDGEQSLEQQNESPRNQKTEDAANSGNDMRPGDTTERSEEKNNEGIDGPNTAETCNRPSVDQPVDGEAPSAPAVIDSPANMEKEPINSSVASSSQPDLYNYTGQDKEEERKRPGLDQDEKGKVVTNQEEKGGQEQMAEEKNHEPEISEEKSRINFNKQTAPDSTINTVSQMR</sequence>
<feature type="compositionally biased region" description="Polar residues" evidence="5">
    <location>
        <begin position="421"/>
        <end position="442"/>
    </location>
</feature>